<reference evidence="1 2" key="1">
    <citation type="submission" date="2015-07" db="EMBL/GenBank/DDBJ databases">
        <title>Genome analysis of myxobacterium Chondromyces crocatus Cm c5 reveals a high potential for natural compound synthesis and the genetic basis for the loss of fruiting body formation.</title>
        <authorList>
            <person name="Zaburannyi N."/>
            <person name="Bunk B."/>
            <person name="Maier J."/>
            <person name="Overmann J."/>
            <person name="Mueller R."/>
        </authorList>
    </citation>
    <scope>NUCLEOTIDE SEQUENCE [LARGE SCALE GENOMIC DNA]</scope>
    <source>
        <strain evidence="1 2">Cm c5</strain>
    </source>
</reference>
<accession>A0A0K1EJ12</accession>
<dbReference type="AlphaFoldDB" id="A0A0K1EJ12"/>
<evidence type="ECO:0000313" key="2">
    <source>
        <dbReference type="Proteomes" id="UP000067626"/>
    </source>
</evidence>
<dbReference type="KEGG" id="ccro:CMC5_048130"/>
<protein>
    <submittedName>
        <fullName evidence="1">Uncharacterized protein</fullName>
    </submittedName>
</protein>
<sequence length="162" mass="17103">MRGWSLLVSACLALSWGAGCREDRTNAEVARWTPEEVLGDSVWEAPPGALAACPCLVEVATTEIGEVPGGVTVTVRAQSEAAVAEIQARARLLSRVAGRTQSGGDPCPVVASRTTVAPEELPDGVSLLVKPRDAADLAWLRAETRERLRELTALHAEPVAGR</sequence>
<organism evidence="1 2">
    <name type="scientific">Chondromyces crocatus</name>
    <dbReference type="NCBI Taxonomy" id="52"/>
    <lineage>
        <taxon>Bacteria</taxon>
        <taxon>Pseudomonadati</taxon>
        <taxon>Myxococcota</taxon>
        <taxon>Polyangia</taxon>
        <taxon>Polyangiales</taxon>
        <taxon>Polyangiaceae</taxon>
        <taxon>Chondromyces</taxon>
    </lineage>
</organism>
<evidence type="ECO:0000313" key="1">
    <source>
        <dbReference type="EMBL" id="AKT40657.1"/>
    </source>
</evidence>
<dbReference type="EMBL" id="CP012159">
    <property type="protein sequence ID" value="AKT40657.1"/>
    <property type="molecule type" value="Genomic_DNA"/>
</dbReference>
<proteinExistence type="predicted"/>
<keyword evidence="2" id="KW-1185">Reference proteome</keyword>
<name>A0A0K1EJ12_CHOCO</name>
<gene>
    <name evidence="1" type="ORF">CMC5_048130</name>
</gene>
<dbReference type="PROSITE" id="PS51257">
    <property type="entry name" value="PROKAR_LIPOPROTEIN"/>
    <property type="match status" value="1"/>
</dbReference>
<dbReference type="Proteomes" id="UP000067626">
    <property type="component" value="Chromosome"/>
</dbReference>